<dbReference type="CDD" id="cd01647">
    <property type="entry name" value="RT_LTR"/>
    <property type="match status" value="1"/>
</dbReference>
<dbReference type="Gene3D" id="3.30.70.270">
    <property type="match status" value="1"/>
</dbReference>
<feature type="domain" description="Reverse transcriptase" evidence="2">
    <location>
        <begin position="205"/>
        <end position="275"/>
    </location>
</feature>
<protein>
    <recommendedName>
        <fullName evidence="2">Reverse transcriptase domain-containing protein</fullName>
    </recommendedName>
</protein>
<name>A0A812ES46_ACAPH</name>
<evidence type="ECO:0000256" key="1">
    <source>
        <dbReference type="SAM" id="MobiDB-lite"/>
    </source>
</evidence>
<evidence type="ECO:0000313" key="3">
    <source>
        <dbReference type="EMBL" id="CAE1330608.1"/>
    </source>
</evidence>
<dbReference type="AlphaFoldDB" id="A0A812ES46"/>
<dbReference type="InterPro" id="IPR043502">
    <property type="entry name" value="DNA/RNA_pol_sf"/>
</dbReference>
<dbReference type="PANTHER" id="PTHR24559">
    <property type="entry name" value="TRANSPOSON TY3-I GAG-POL POLYPROTEIN"/>
    <property type="match status" value="1"/>
</dbReference>
<sequence>MDTGKRLAEKMAQLRAEMRDLKFSLCRRQRSPAPCTRKRSCTRTSSPGWRNSAEECWYHQTFGGQARKCHPPCRRKYDPGKRIDRQAATTIPVDKTLSDNTTSIKITGVPSSYNTTRISVATQHDPRYVEILRRYKHLTQPIKQTDVGDHQTQHNIKTTGQPAYSRPRRLPPYKLAYAKKAFGEMLADNIIRPSDRPYASPLHLVPKSDGDFRICVDYRKLNASAVPDRYPVPHIHDFASDLQGGRIFSKIDLTKAYYQVPVAPEDIPKTAVTTPFGLFEFLKCPSDCATQPRRSRVMF</sequence>
<feature type="region of interest" description="Disordered" evidence="1">
    <location>
        <begin position="146"/>
        <end position="168"/>
    </location>
</feature>
<organism evidence="3 4">
    <name type="scientific">Acanthosepion pharaonis</name>
    <name type="common">Pharaoh cuttlefish</name>
    <name type="synonym">Sepia pharaonis</name>
    <dbReference type="NCBI Taxonomy" id="158019"/>
    <lineage>
        <taxon>Eukaryota</taxon>
        <taxon>Metazoa</taxon>
        <taxon>Spiralia</taxon>
        <taxon>Lophotrochozoa</taxon>
        <taxon>Mollusca</taxon>
        <taxon>Cephalopoda</taxon>
        <taxon>Coleoidea</taxon>
        <taxon>Decapodiformes</taxon>
        <taxon>Sepiida</taxon>
        <taxon>Sepiina</taxon>
        <taxon>Sepiidae</taxon>
        <taxon>Acanthosepion</taxon>
    </lineage>
</organism>
<dbReference type="OrthoDB" id="8059659at2759"/>
<dbReference type="SUPFAM" id="SSF56672">
    <property type="entry name" value="DNA/RNA polymerases"/>
    <property type="match status" value="1"/>
</dbReference>
<dbReference type="EMBL" id="CAHIKZ030005581">
    <property type="protein sequence ID" value="CAE1330608.1"/>
    <property type="molecule type" value="Genomic_DNA"/>
</dbReference>
<proteinExistence type="predicted"/>
<dbReference type="InterPro" id="IPR000477">
    <property type="entry name" value="RT_dom"/>
</dbReference>
<dbReference type="Pfam" id="PF00078">
    <property type="entry name" value="RVT_1"/>
    <property type="match status" value="1"/>
</dbReference>
<evidence type="ECO:0000313" key="4">
    <source>
        <dbReference type="Proteomes" id="UP000597762"/>
    </source>
</evidence>
<feature type="compositionally biased region" description="Polar residues" evidence="1">
    <location>
        <begin position="153"/>
        <end position="162"/>
    </location>
</feature>
<reference evidence="3" key="1">
    <citation type="submission" date="2021-01" db="EMBL/GenBank/DDBJ databases">
        <authorList>
            <person name="Li R."/>
            <person name="Bekaert M."/>
        </authorList>
    </citation>
    <scope>NUCLEOTIDE SEQUENCE</scope>
    <source>
        <strain evidence="3">Farmed</strain>
    </source>
</reference>
<dbReference type="Gene3D" id="3.10.10.10">
    <property type="entry name" value="HIV Type 1 Reverse Transcriptase, subunit A, domain 1"/>
    <property type="match status" value="1"/>
</dbReference>
<dbReference type="Proteomes" id="UP000597762">
    <property type="component" value="Unassembled WGS sequence"/>
</dbReference>
<accession>A0A812ES46</accession>
<keyword evidence="4" id="KW-1185">Reference proteome</keyword>
<evidence type="ECO:0000259" key="2">
    <source>
        <dbReference type="Pfam" id="PF00078"/>
    </source>
</evidence>
<gene>
    <name evidence="3" type="ORF">SPHA_79891</name>
</gene>
<dbReference type="InterPro" id="IPR043128">
    <property type="entry name" value="Rev_trsase/Diguanyl_cyclase"/>
</dbReference>
<dbReference type="InterPro" id="IPR053134">
    <property type="entry name" value="RNA-dir_DNA_polymerase"/>
</dbReference>
<dbReference type="PANTHER" id="PTHR24559:SF444">
    <property type="entry name" value="REVERSE TRANSCRIPTASE DOMAIN-CONTAINING PROTEIN"/>
    <property type="match status" value="1"/>
</dbReference>
<comment type="caution">
    <text evidence="3">The sequence shown here is derived from an EMBL/GenBank/DDBJ whole genome shotgun (WGS) entry which is preliminary data.</text>
</comment>